<protein>
    <submittedName>
        <fullName evidence="1">SDR family NAD(P)-dependent oxidoreductase</fullName>
    </submittedName>
</protein>
<evidence type="ECO:0000313" key="1">
    <source>
        <dbReference type="EMBL" id="MED7826238.1"/>
    </source>
</evidence>
<name>A0ABU7FQY7_9ACTN</name>
<sequence>MTPNYPSGHGLHSRRGTSCSVLTADLADAVQARQAIEDAVECFARLDVLVNNAGYVAMAPSRKAIPRTGNGWSISISTPSYTCRRRRCPTCSARQQTARAGSLIS</sequence>
<accession>A0ABU7FQY7</accession>
<dbReference type="Pfam" id="PF00106">
    <property type="entry name" value="adh_short"/>
    <property type="match status" value="1"/>
</dbReference>
<dbReference type="InterPro" id="IPR002347">
    <property type="entry name" value="SDR_fam"/>
</dbReference>
<dbReference type="RefSeq" id="WP_329510637.1">
    <property type="nucleotide sequence ID" value="NZ_BAAAYZ010000006.1"/>
</dbReference>
<dbReference type="Proteomes" id="UP001333996">
    <property type="component" value="Unassembled WGS sequence"/>
</dbReference>
<dbReference type="InterPro" id="IPR036291">
    <property type="entry name" value="NAD(P)-bd_dom_sf"/>
</dbReference>
<dbReference type="Gene3D" id="3.40.50.720">
    <property type="entry name" value="NAD(P)-binding Rossmann-like Domain"/>
    <property type="match status" value="1"/>
</dbReference>
<evidence type="ECO:0000313" key="2">
    <source>
        <dbReference type="Proteomes" id="UP001333996"/>
    </source>
</evidence>
<organism evidence="1 2">
    <name type="scientific">Streptomyces chiangmaiensis</name>
    <dbReference type="NCBI Taxonomy" id="766497"/>
    <lineage>
        <taxon>Bacteria</taxon>
        <taxon>Bacillati</taxon>
        <taxon>Actinomycetota</taxon>
        <taxon>Actinomycetes</taxon>
        <taxon>Kitasatosporales</taxon>
        <taxon>Streptomycetaceae</taxon>
        <taxon>Streptomyces</taxon>
    </lineage>
</organism>
<gene>
    <name evidence="1" type="ORF">VXC91_30850</name>
</gene>
<comment type="caution">
    <text evidence="1">The sequence shown here is derived from an EMBL/GenBank/DDBJ whole genome shotgun (WGS) entry which is preliminary data.</text>
</comment>
<reference evidence="1" key="1">
    <citation type="submission" date="2024-01" db="EMBL/GenBank/DDBJ databases">
        <title>First draft genome sequence data of TA4-1, the type strain of Gram-positive actinobacterium Streptomyces chiangmaiensis.</title>
        <authorList>
            <person name="Yasawong M."/>
            <person name="Nantapong N."/>
        </authorList>
    </citation>
    <scope>NUCLEOTIDE SEQUENCE</scope>
    <source>
        <strain evidence="1">TA4-1</strain>
    </source>
</reference>
<dbReference type="EMBL" id="JAYWVC010000145">
    <property type="protein sequence ID" value="MED7826238.1"/>
    <property type="molecule type" value="Genomic_DNA"/>
</dbReference>
<dbReference type="SUPFAM" id="SSF51735">
    <property type="entry name" value="NAD(P)-binding Rossmann-fold domains"/>
    <property type="match status" value="1"/>
</dbReference>
<proteinExistence type="predicted"/>
<keyword evidence="2" id="KW-1185">Reference proteome</keyword>